<accession>A0ABW3B7H1</accession>
<feature type="compositionally biased region" description="Polar residues" evidence="1">
    <location>
        <begin position="172"/>
        <end position="186"/>
    </location>
</feature>
<organism evidence="3 4">
    <name type="scientific">Maribacter chungangensis</name>
    <dbReference type="NCBI Taxonomy" id="1069117"/>
    <lineage>
        <taxon>Bacteria</taxon>
        <taxon>Pseudomonadati</taxon>
        <taxon>Bacteroidota</taxon>
        <taxon>Flavobacteriia</taxon>
        <taxon>Flavobacteriales</taxon>
        <taxon>Flavobacteriaceae</taxon>
        <taxon>Maribacter</taxon>
    </lineage>
</organism>
<protein>
    <submittedName>
        <fullName evidence="3">DUF4270 family protein</fullName>
    </submittedName>
</protein>
<evidence type="ECO:0000256" key="2">
    <source>
        <dbReference type="SAM" id="SignalP"/>
    </source>
</evidence>
<dbReference type="Proteomes" id="UP001597012">
    <property type="component" value="Unassembled WGS sequence"/>
</dbReference>
<feature type="compositionally biased region" description="Polar residues" evidence="1">
    <location>
        <begin position="98"/>
        <end position="107"/>
    </location>
</feature>
<dbReference type="InterPro" id="IPR028974">
    <property type="entry name" value="TSP_type-3_rpt"/>
</dbReference>
<feature type="region of interest" description="Disordered" evidence="1">
    <location>
        <begin position="98"/>
        <end position="118"/>
    </location>
</feature>
<sequence length="627" mass="69534">MNFFKKCTFPILLGLALTMGFFSSCEEDLTTIGAGVVGAEAFTTGKEVYDVFTYNKNVVAVRANKLPLYQLGRFNHGLYGNTRGSVTAQLQLSTPNPVFGSFSQATEENADTDESVSTIPENETIKEVYLYIPYFTSRGSRDTDGDGVLDEFDALPEDPDNDSDNDGVSNSLEATANTDPLDSSSVDADADGFNDGDNAPIFEDNFAQRFELDSIYGAIDAAFNLKVERSTFFLRDLDPNTNFQEAQAYFSSQEFSPDFVADVLYDTTKDSVDLFIDDREILIAREDNETTEDVNESLSFRKLPPGIRVPLDNKFFQDNILDKESSSELFSQSNFSTFLRGIHLSLESVDPEGLMLLLDLRRANIEITYTHEAYNSESDDPDVLEKSYILNFITPIPNTQGINGNAVNTLLNDDYPTAISESLDTDEATSRIYLKGGAGIVAEIDLFDPMNGRDAINQIKAENWIVNEAHLVFYIDREQLNAAGGIIEPPRLYLYNAETNVPLYNPFTDQGPQQNDPFPLLTAYPNYDGVIEEDEDGGVKYTVNITEHINNLILRDEANDRLGLSLTSDIANVLVSDALFANGEEKPMPVSASLTPFGTVLFGSNIPASDPNYDKRLTLEVFYTRVD</sequence>
<keyword evidence="2" id="KW-0732">Signal</keyword>
<dbReference type="SUPFAM" id="SSF103647">
    <property type="entry name" value="TSP type-3 repeat"/>
    <property type="match status" value="1"/>
</dbReference>
<evidence type="ECO:0000256" key="1">
    <source>
        <dbReference type="SAM" id="MobiDB-lite"/>
    </source>
</evidence>
<feature type="chain" id="PRO_5045850811" evidence="2">
    <location>
        <begin position="26"/>
        <end position="627"/>
    </location>
</feature>
<keyword evidence="4" id="KW-1185">Reference proteome</keyword>
<dbReference type="InterPro" id="IPR025366">
    <property type="entry name" value="DUF4270"/>
</dbReference>
<evidence type="ECO:0000313" key="3">
    <source>
        <dbReference type="EMBL" id="MFD0799050.1"/>
    </source>
</evidence>
<reference evidence="4" key="1">
    <citation type="journal article" date="2019" name="Int. J. Syst. Evol. Microbiol.">
        <title>The Global Catalogue of Microorganisms (GCM) 10K type strain sequencing project: providing services to taxonomists for standard genome sequencing and annotation.</title>
        <authorList>
            <consortium name="The Broad Institute Genomics Platform"/>
            <consortium name="The Broad Institute Genome Sequencing Center for Infectious Disease"/>
            <person name="Wu L."/>
            <person name="Ma J."/>
        </authorList>
    </citation>
    <scope>NUCLEOTIDE SEQUENCE [LARGE SCALE GENOMIC DNA]</scope>
    <source>
        <strain evidence="4">CCUG 61948</strain>
    </source>
</reference>
<gene>
    <name evidence="3" type="ORF">ACFQZJ_16370</name>
</gene>
<dbReference type="Gene3D" id="4.10.1080.10">
    <property type="entry name" value="TSP type-3 repeat"/>
    <property type="match status" value="1"/>
</dbReference>
<evidence type="ECO:0000313" key="4">
    <source>
        <dbReference type="Proteomes" id="UP001597012"/>
    </source>
</evidence>
<dbReference type="RefSeq" id="WP_379935954.1">
    <property type="nucleotide sequence ID" value="NZ_JBHTHY010000014.1"/>
</dbReference>
<feature type="signal peptide" evidence="2">
    <location>
        <begin position="1"/>
        <end position="25"/>
    </location>
</feature>
<feature type="region of interest" description="Disordered" evidence="1">
    <location>
        <begin position="142"/>
        <end position="195"/>
    </location>
</feature>
<feature type="compositionally biased region" description="Acidic residues" evidence="1">
    <location>
        <begin position="145"/>
        <end position="165"/>
    </location>
</feature>
<dbReference type="PROSITE" id="PS51257">
    <property type="entry name" value="PROKAR_LIPOPROTEIN"/>
    <property type="match status" value="1"/>
</dbReference>
<name>A0ABW3B7H1_9FLAO</name>
<dbReference type="Pfam" id="PF14092">
    <property type="entry name" value="DUF4270"/>
    <property type="match status" value="1"/>
</dbReference>
<comment type="caution">
    <text evidence="3">The sequence shown here is derived from an EMBL/GenBank/DDBJ whole genome shotgun (WGS) entry which is preliminary data.</text>
</comment>
<proteinExistence type="predicted"/>
<dbReference type="EMBL" id="JBHTHY010000014">
    <property type="protein sequence ID" value="MFD0799050.1"/>
    <property type="molecule type" value="Genomic_DNA"/>
</dbReference>